<evidence type="ECO:0000313" key="3">
    <source>
        <dbReference type="WBParaSite" id="PSU_v2.g5969.t1"/>
    </source>
</evidence>
<proteinExistence type="predicted"/>
<name>A0A914YZP8_9BILA</name>
<protein>
    <submittedName>
        <fullName evidence="3">BTB domain-containing protein</fullName>
    </submittedName>
</protein>
<dbReference type="CDD" id="cd18186">
    <property type="entry name" value="BTB_POZ_ZBTB_KLHL-like"/>
    <property type="match status" value="1"/>
</dbReference>
<dbReference type="SMART" id="SM00225">
    <property type="entry name" value="BTB"/>
    <property type="match status" value="1"/>
</dbReference>
<evidence type="ECO:0000259" key="1">
    <source>
        <dbReference type="SMART" id="SM00225"/>
    </source>
</evidence>
<accession>A0A914YZP8</accession>
<dbReference type="Gene3D" id="3.30.710.10">
    <property type="entry name" value="Potassium Channel Kv1.1, Chain A"/>
    <property type="match status" value="1"/>
</dbReference>
<reference evidence="3" key="1">
    <citation type="submission" date="2022-11" db="UniProtKB">
        <authorList>
            <consortium name="WormBaseParasite"/>
        </authorList>
    </citation>
    <scope>IDENTIFICATION</scope>
</reference>
<feature type="domain" description="BTB" evidence="1">
    <location>
        <begin position="115"/>
        <end position="212"/>
    </location>
</feature>
<dbReference type="AlphaFoldDB" id="A0A914YZP8"/>
<organism evidence="2 3">
    <name type="scientific">Panagrolaimus superbus</name>
    <dbReference type="NCBI Taxonomy" id="310955"/>
    <lineage>
        <taxon>Eukaryota</taxon>
        <taxon>Metazoa</taxon>
        <taxon>Ecdysozoa</taxon>
        <taxon>Nematoda</taxon>
        <taxon>Chromadorea</taxon>
        <taxon>Rhabditida</taxon>
        <taxon>Tylenchina</taxon>
        <taxon>Panagrolaimomorpha</taxon>
        <taxon>Panagrolaimoidea</taxon>
        <taxon>Panagrolaimidae</taxon>
        <taxon>Panagrolaimus</taxon>
    </lineage>
</organism>
<dbReference type="Pfam" id="PF00651">
    <property type="entry name" value="BTB"/>
    <property type="match status" value="1"/>
</dbReference>
<sequence>MFCKPADFFDSKNNFFVNGEITVKIEGILKTERSLIQVNQREIEAVYDFSVDSVNFSYGYQNTFKTCNQGYGIALCSTDELFDPLKGYFVDGFLTINLNGILLVETNENIALNAKDFTIVVGGGKVHKDVLMKVSPVMVALFESGMKESDENKMDIEDFPFEIVDEAVNLCYNSDVLPNFVLEDKILLYRFADKYEIKSYMAIEKDLIKKLTPSNVVQLIHFSKAFQPKLHQSCIDFLLKCAEKHIPVLGIESLGEHFLAMRFLEILRPVDFDLVDSDEKSSDAEESDE</sequence>
<dbReference type="SUPFAM" id="SSF54695">
    <property type="entry name" value="POZ domain"/>
    <property type="match status" value="1"/>
</dbReference>
<dbReference type="InterPro" id="IPR000210">
    <property type="entry name" value="BTB/POZ_dom"/>
</dbReference>
<dbReference type="Proteomes" id="UP000887577">
    <property type="component" value="Unplaced"/>
</dbReference>
<keyword evidence="2" id="KW-1185">Reference proteome</keyword>
<dbReference type="InterPro" id="IPR011333">
    <property type="entry name" value="SKP1/BTB/POZ_sf"/>
</dbReference>
<dbReference type="WBParaSite" id="PSU_v2.g5969.t1">
    <property type="protein sequence ID" value="PSU_v2.g5969.t1"/>
    <property type="gene ID" value="PSU_v2.g5969"/>
</dbReference>
<evidence type="ECO:0000313" key="2">
    <source>
        <dbReference type="Proteomes" id="UP000887577"/>
    </source>
</evidence>
<dbReference type="PANTHER" id="PTHR24413">
    <property type="entry name" value="SPECKLE-TYPE POZ PROTEIN"/>
    <property type="match status" value="1"/>
</dbReference>